<evidence type="ECO:0000256" key="3">
    <source>
        <dbReference type="ARBA" id="ARBA00011355"/>
    </source>
</evidence>
<comment type="subunit">
    <text evidence="3">Heterodimer of an alpha and a beta subunit.</text>
</comment>
<dbReference type="Gene3D" id="3.40.50.1220">
    <property type="entry name" value="TPP-binding domain"/>
    <property type="match status" value="1"/>
</dbReference>
<evidence type="ECO:0000259" key="5">
    <source>
        <dbReference type="SMART" id="SM00893"/>
    </source>
</evidence>
<dbReference type="Proteomes" id="UP001500928">
    <property type="component" value="Unassembled WGS sequence"/>
</dbReference>
<evidence type="ECO:0000256" key="1">
    <source>
        <dbReference type="ARBA" id="ARBA00001974"/>
    </source>
</evidence>
<evidence type="ECO:0000256" key="4">
    <source>
        <dbReference type="ARBA" id="ARBA00025649"/>
    </source>
</evidence>
<dbReference type="Pfam" id="PF01012">
    <property type="entry name" value="ETF"/>
    <property type="match status" value="1"/>
</dbReference>
<sequence>MVLAVITRDGDGALSVASAELLAAARGLADELGDPVEAVAVGAAGDLPDDLAKRGVGRLHLLAHPLLDDPAPAVVGEALAQLVAARRPAAVLAADADADAAEAMAWAAAEVGAPLATACTAIRPGPRGRDEPWVVTRERSGGILLEDAELTAPVRFATLRPGGHSTGETAAAAEVTVEVLVPELDAAVPRARLVERGGRAAGTTLATAPVVVAGGRGVGSAEGYAVLEELAGLLGGVVGCSRVATNNGWRPHADQVGLTGTRISPDLYVACGISGATQHWVGCMGARAILAVNTDPEAPMVTRATWAVIGDVHEVLPAVVAEVRRRSGR</sequence>
<name>A0ABP9BCE9_9PSEU</name>
<dbReference type="SUPFAM" id="SSF52467">
    <property type="entry name" value="DHS-like NAD/FAD-binding domain"/>
    <property type="match status" value="1"/>
</dbReference>
<comment type="function">
    <text evidence="4">The electron transfer flavoprotein serves as a specific electron acceptor for other dehydrogenases. It transfers the electrons to the main respiratory chain via ETF-ubiquinone oxidoreductase (ETF dehydrogenase).</text>
</comment>
<accession>A0ABP9BCE9</accession>
<dbReference type="RefSeq" id="WP_345416640.1">
    <property type="nucleotide sequence ID" value="NZ_BAABHO010000024.1"/>
</dbReference>
<dbReference type="EMBL" id="BAABHO010000024">
    <property type="protein sequence ID" value="GAA4793445.1"/>
    <property type="molecule type" value="Genomic_DNA"/>
</dbReference>
<dbReference type="PANTHER" id="PTHR43153:SF1">
    <property type="entry name" value="ELECTRON TRANSFER FLAVOPROTEIN SUBUNIT ALPHA, MITOCHONDRIAL"/>
    <property type="match status" value="1"/>
</dbReference>
<evidence type="ECO:0000313" key="7">
    <source>
        <dbReference type="Proteomes" id="UP001500928"/>
    </source>
</evidence>
<reference evidence="7" key="1">
    <citation type="journal article" date="2019" name="Int. J. Syst. Evol. Microbiol.">
        <title>The Global Catalogue of Microorganisms (GCM) 10K type strain sequencing project: providing services to taxonomists for standard genome sequencing and annotation.</title>
        <authorList>
            <consortium name="The Broad Institute Genomics Platform"/>
            <consortium name="The Broad Institute Genome Sequencing Center for Infectious Disease"/>
            <person name="Wu L."/>
            <person name="Ma J."/>
        </authorList>
    </citation>
    <scope>NUCLEOTIDE SEQUENCE [LARGE SCALE GENOMIC DNA]</scope>
    <source>
        <strain evidence="7">JCM 17979</strain>
    </source>
</reference>
<dbReference type="InterPro" id="IPR014730">
    <property type="entry name" value="ETF_a/b_N"/>
</dbReference>
<protein>
    <recommendedName>
        <fullName evidence="5">Electron transfer flavoprotein alpha/beta-subunit N-terminal domain-containing protein</fullName>
    </recommendedName>
</protein>
<dbReference type="PIRSF" id="PIRSF000089">
    <property type="entry name" value="Electra_flavoP_a"/>
    <property type="match status" value="1"/>
</dbReference>
<proteinExistence type="inferred from homology"/>
<comment type="caution">
    <text evidence="6">The sequence shown here is derived from an EMBL/GenBank/DDBJ whole genome shotgun (WGS) entry which is preliminary data.</text>
</comment>
<dbReference type="SMART" id="SM00893">
    <property type="entry name" value="ETF"/>
    <property type="match status" value="1"/>
</dbReference>
<feature type="domain" description="Electron transfer flavoprotein alpha/beta-subunit N-terminal" evidence="5">
    <location>
        <begin position="2"/>
        <end position="196"/>
    </location>
</feature>
<comment type="cofactor">
    <cofactor evidence="1">
        <name>FAD</name>
        <dbReference type="ChEBI" id="CHEBI:57692"/>
    </cofactor>
</comment>
<comment type="similarity">
    <text evidence="2">Belongs to the ETF alpha-subunit/FixB family.</text>
</comment>
<evidence type="ECO:0000313" key="6">
    <source>
        <dbReference type="EMBL" id="GAA4793445.1"/>
    </source>
</evidence>
<dbReference type="InterPro" id="IPR014731">
    <property type="entry name" value="ETF_asu_C"/>
</dbReference>
<gene>
    <name evidence="6" type="ORF">GCM10023200_31590</name>
</gene>
<dbReference type="Pfam" id="PF00766">
    <property type="entry name" value="ETF_alpha"/>
    <property type="match status" value="1"/>
</dbReference>
<dbReference type="InterPro" id="IPR014729">
    <property type="entry name" value="Rossmann-like_a/b/a_fold"/>
</dbReference>
<organism evidence="6 7">
    <name type="scientific">Actinomycetospora chlora</name>
    <dbReference type="NCBI Taxonomy" id="663608"/>
    <lineage>
        <taxon>Bacteria</taxon>
        <taxon>Bacillati</taxon>
        <taxon>Actinomycetota</taxon>
        <taxon>Actinomycetes</taxon>
        <taxon>Pseudonocardiales</taxon>
        <taxon>Pseudonocardiaceae</taxon>
        <taxon>Actinomycetospora</taxon>
    </lineage>
</organism>
<dbReference type="PANTHER" id="PTHR43153">
    <property type="entry name" value="ELECTRON TRANSFER FLAVOPROTEIN ALPHA"/>
    <property type="match status" value="1"/>
</dbReference>
<dbReference type="InterPro" id="IPR029035">
    <property type="entry name" value="DHS-like_NAD/FAD-binding_dom"/>
</dbReference>
<dbReference type="InterPro" id="IPR001308">
    <property type="entry name" value="ETF_a/FixB"/>
</dbReference>
<evidence type="ECO:0000256" key="2">
    <source>
        <dbReference type="ARBA" id="ARBA00005817"/>
    </source>
</evidence>
<keyword evidence="7" id="KW-1185">Reference proteome</keyword>
<dbReference type="SUPFAM" id="SSF52402">
    <property type="entry name" value="Adenine nucleotide alpha hydrolases-like"/>
    <property type="match status" value="1"/>
</dbReference>
<dbReference type="Gene3D" id="3.40.50.620">
    <property type="entry name" value="HUPs"/>
    <property type="match status" value="1"/>
</dbReference>